<accession>A0A173XMU1</accession>
<evidence type="ECO:0000313" key="1">
    <source>
        <dbReference type="EMBL" id="CUN51975.1"/>
    </source>
</evidence>
<evidence type="ECO:0000313" key="2">
    <source>
        <dbReference type="Proteomes" id="UP000095431"/>
    </source>
</evidence>
<dbReference type="InterPro" id="IPR027417">
    <property type="entry name" value="P-loop_NTPase"/>
</dbReference>
<dbReference type="EMBL" id="CYZN01000002">
    <property type="protein sequence ID" value="CUN51975.1"/>
    <property type="molecule type" value="Genomic_DNA"/>
</dbReference>
<dbReference type="GeneID" id="75080105"/>
<organism evidence="1 2">
    <name type="scientific">Blautia wexlerae</name>
    <dbReference type="NCBI Taxonomy" id="418240"/>
    <lineage>
        <taxon>Bacteria</taxon>
        <taxon>Bacillati</taxon>
        <taxon>Bacillota</taxon>
        <taxon>Clostridia</taxon>
        <taxon>Lachnospirales</taxon>
        <taxon>Lachnospiraceae</taxon>
        <taxon>Blautia</taxon>
    </lineage>
</organism>
<dbReference type="eggNOG" id="COG4608">
    <property type="taxonomic scope" value="Bacteria"/>
</dbReference>
<keyword evidence="1" id="KW-0378">Hydrolase</keyword>
<protein>
    <submittedName>
        <fullName evidence="1">Glutathione import ATP-binding protein GsiA</fullName>
        <ecNumber evidence="1">3.6.3.-</ecNumber>
    </submittedName>
</protein>
<name>A0A173XMU1_9FIRM</name>
<keyword evidence="1" id="KW-0547">Nucleotide-binding</keyword>
<keyword evidence="1" id="KW-0067">ATP-binding</keyword>
<dbReference type="GO" id="GO:0005524">
    <property type="term" value="F:ATP binding"/>
    <property type="evidence" value="ECO:0007669"/>
    <property type="project" value="UniProtKB-KW"/>
</dbReference>
<dbReference type="AlphaFoldDB" id="A0A173XMU1"/>
<dbReference type="EC" id="3.6.3.-" evidence="1"/>
<dbReference type="Gene3D" id="3.40.50.300">
    <property type="entry name" value="P-loop containing nucleotide triphosphate hydrolases"/>
    <property type="match status" value="1"/>
</dbReference>
<dbReference type="Proteomes" id="UP000095431">
    <property type="component" value="Unassembled WGS sequence"/>
</dbReference>
<reference evidence="1 2" key="1">
    <citation type="submission" date="2015-09" db="EMBL/GenBank/DDBJ databases">
        <authorList>
            <consortium name="Pathogen Informatics"/>
        </authorList>
    </citation>
    <scope>NUCLEOTIDE SEQUENCE [LARGE SCALE GENOMIC DNA]</scope>
    <source>
        <strain evidence="1 2">2789STDY5834863</strain>
    </source>
</reference>
<dbReference type="GO" id="GO:0016787">
    <property type="term" value="F:hydrolase activity"/>
    <property type="evidence" value="ECO:0007669"/>
    <property type="project" value="UniProtKB-KW"/>
</dbReference>
<proteinExistence type="predicted"/>
<sequence>MVFQMPMESFDPRCTLGDGIGESLRNMGISRTETRRKVEELLERCGLEKEYADRYPQIVYLSCV</sequence>
<dbReference type="RefSeq" id="WP_025577511.1">
    <property type="nucleotide sequence ID" value="NZ_BTHH01000001.1"/>
</dbReference>
<gene>
    <name evidence="1" type="primary">gsiA_3</name>
    <name evidence="1" type="ORF">ERS852478_00352</name>
</gene>